<dbReference type="KEGG" id="mph:MLP_50100"/>
<evidence type="ECO:0000313" key="3">
    <source>
        <dbReference type="Proteomes" id="UP000007947"/>
    </source>
</evidence>
<evidence type="ECO:0000313" key="2">
    <source>
        <dbReference type="EMBL" id="BAK38024.1"/>
    </source>
</evidence>
<keyword evidence="3" id="KW-1185">Reference proteome</keyword>
<gene>
    <name evidence="2" type="ordered locus">MLP_50100</name>
</gene>
<dbReference type="InterPro" id="IPR029068">
    <property type="entry name" value="Glyas_Bleomycin-R_OHBP_Dase"/>
</dbReference>
<dbReference type="Proteomes" id="UP000007947">
    <property type="component" value="Chromosome"/>
</dbReference>
<protein>
    <recommendedName>
        <fullName evidence="1">Glyoxalase-like domain-containing protein</fullName>
    </recommendedName>
</protein>
<reference evidence="2 3" key="1">
    <citation type="submission" date="2011-05" db="EMBL/GenBank/DDBJ databases">
        <title>Whole genome sequence of Microlunatus phosphovorus NM-1.</title>
        <authorList>
            <person name="Hosoyama A."/>
            <person name="Sasaki K."/>
            <person name="Harada T."/>
            <person name="Igarashi R."/>
            <person name="Kawakoshi A."/>
            <person name="Sasagawa M."/>
            <person name="Fukada J."/>
            <person name="Nakamura S."/>
            <person name="Katano Y."/>
            <person name="Hanada S."/>
            <person name="Kamagata Y."/>
            <person name="Nakamura N."/>
            <person name="Yamazaki S."/>
            <person name="Fujita N."/>
        </authorList>
    </citation>
    <scope>NUCLEOTIDE SEQUENCE [LARGE SCALE GENOMIC DNA]</scope>
    <source>
        <strain evidence="3">ATCC 700054 / DSM 10555 / JCM 9379 / NBRC 101784 / NCIMB 13414 / VKM Ac-1990 / NM-1</strain>
    </source>
</reference>
<organism evidence="2 3">
    <name type="scientific">Microlunatus phosphovorus (strain ATCC 700054 / DSM 10555 / JCM 9379 / NBRC 101784 / NCIMB 13414 / VKM Ac-1990 / NM-1)</name>
    <dbReference type="NCBI Taxonomy" id="1032480"/>
    <lineage>
        <taxon>Bacteria</taxon>
        <taxon>Bacillati</taxon>
        <taxon>Actinomycetota</taxon>
        <taxon>Actinomycetes</taxon>
        <taxon>Propionibacteriales</taxon>
        <taxon>Propionibacteriaceae</taxon>
        <taxon>Microlunatus</taxon>
    </lineage>
</organism>
<feature type="domain" description="Glyoxalase-like" evidence="1">
    <location>
        <begin position="4"/>
        <end position="54"/>
    </location>
</feature>
<dbReference type="AlphaFoldDB" id="F5XG90"/>
<sequence length="56" mass="5730">MPQQSHLDLDVAKADLPASVAYAQSLGAVLADNSASNASFVVLLDPSGHPFCLCAC</sequence>
<dbReference type="SUPFAM" id="SSF54593">
    <property type="entry name" value="Glyoxalase/Bleomycin resistance protein/Dihydroxybiphenyl dioxygenase"/>
    <property type="match status" value="1"/>
</dbReference>
<name>F5XG90_MICPN</name>
<dbReference type="RefSeq" id="WP_013865842.1">
    <property type="nucleotide sequence ID" value="NC_015635.1"/>
</dbReference>
<dbReference type="STRING" id="1032480.MLP_50100"/>
<dbReference type="InterPro" id="IPR041581">
    <property type="entry name" value="Glyoxalase_6"/>
</dbReference>
<dbReference type="EMBL" id="AP012204">
    <property type="protein sequence ID" value="BAK38024.1"/>
    <property type="molecule type" value="Genomic_DNA"/>
</dbReference>
<dbReference type="OrthoDB" id="1645442at2"/>
<proteinExistence type="predicted"/>
<evidence type="ECO:0000259" key="1">
    <source>
        <dbReference type="Pfam" id="PF18029"/>
    </source>
</evidence>
<dbReference type="Pfam" id="PF18029">
    <property type="entry name" value="Glyoxalase_6"/>
    <property type="match status" value="1"/>
</dbReference>
<dbReference type="Gene3D" id="3.10.180.10">
    <property type="entry name" value="2,3-Dihydroxybiphenyl 1,2-Dioxygenase, domain 1"/>
    <property type="match status" value="1"/>
</dbReference>
<accession>F5XG90</accession>
<dbReference type="HOGENOM" id="CLU_3009277_0_0_11"/>